<evidence type="ECO:0000313" key="1">
    <source>
        <dbReference type="EMBL" id="KAH3827413.1"/>
    </source>
</evidence>
<dbReference type="AlphaFoldDB" id="A0A9D4H4R0"/>
<gene>
    <name evidence="1" type="ORF">DPMN_129350</name>
</gene>
<comment type="caution">
    <text evidence="1">The sequence shown here is derived from an EMBL/GenBank/DDBJ whole genome shotgun (WGS) entry which is preliminary data.</text>
</comment>
<organism evidence="1 2">
    <name type="scientific">Dreissena polymorpha</name>
    <name type="common">Zebra mussel</name>
    <name type="synonym">Mytilus polymorpha</name>
    <dbReference type="NCBI Taxonomy" id="45954"/>
    <lineage>
        <taxon>Eukaryota</taxon>
        <taxon>Metazoa</taxon>
        <taxon>Spiralia</taxon>
        <taxon>Lophotrochozoa</taxon>
        <taxon>Mollusca</taxon>
        <taxon>Bivalvia</taxon>
        <taxon>Autobranchia</taxon>
        <taxon>Heteroconchia</taxon>
        <taxon>Euheterodonta</taxon>
        <taxon>Imparidentia</taxon>
        <taxon>Neoheterodontei</taxon>
        <taxon>Myida</taxon>
        <taxon>Dreissenoidea</taxon>
        <taxon>Dreissenidae</taxon>
        <taxon>Dreissena</taxon>
    </lineage>
</organism>
<name>A0A9D4H4R0_DREPO</name>
<reference evidence="1" key="2">
    <citation type="submission" date="2020-11" db="EMBL/GenBank/DDBJ databases">
        <authorList>
            <person name="McCartney M.A."/>
            <person name="Auch B."/>
            <person name="Kono T."/>
            <person name="Mallez S."/>
            <person name="Becker A."/>
            <person name="Gohl D.M."/>
            <person name="Silverstein K.A.T."/>
            <person name="Koren S."/>
            <person name="Bechman K.B."/>
            <person name="Herman A."/>
            <person name="Abrahante J.E."/>
            <person name="Garbe J."/>
        </authorList>
    </citation>
    <scope>NUCLEOTIDE SEQUENCE</scope>
    <source>
        <strain evidence="1">Duluth1</strain>
        <tissue evidence="1">Whole animal</tissue>
    </source>
</reference>
<proteinExistence type="predicted"/>
<dbReference type="EMBL" id="JAIWYP010000005">
    <property type="protein sequence ID" value="KAH3827413.1"/>
    <property type="molecule type" value="Genomic_DNA"/>
</dbReference>
<accession>A0A9D4H4R0</accession>
<keyword evidence="2" id="KW-1185">Reference proteome</keyword>
<reference evidence="1" key="1">
    <citation type="journal article" date="2019" name="bioRxiv">
        <title>The Genome of the Zebra Mussel, Dreissena polymorpha: A Resource for Invasive Species Research.</title>
        <authorList>
            <person name="McCartney M.A."/>
            <person name="Auch B."/>
            <person name="Kono T."/>
            <person name="Mallez S."/>
            <person name="Zhang Y."/>
            <person name="Obille A."/>
            <person name="Becker A."/>
            <person name="Abrahante J.E."/>
            <person name="Garbe J."/>
            <person name="Badalamenti J.P."/>
            <person name="Herman A."/>
            <person name="Mangelson H."/>
            <person name="Liachko I."/>
            <person name="Sullivan S."/>
            <person name="Sone E.D."/>
            <person name="Koren S."/>
            <person name="Silverstein K.A.T."/>
            <person name="Beckman K.B."/>
            <person name="Gohl D.M."/>
        </authorList>
    </citation>
    <scope>NUCLEOTIDE SEQUENCE</scope>
    <source>
        <strain evidence="1">Duluth1</strain>
        <tissue evidence="1">Whole animal</tissue>
    </source>
</reference>
<dbReference type="Proteomes" id="UP000828390">
    <property type="component" value="Unassembled WGS sequence"/>
</dbReference>
<sequence length="160" mass="17682">MLLLVVKLSRYFSRVFDGLGDWKCSDVTGQSALMLEGGSSSVHELTRELCLGLAAYTLSKSGNVPIVEPALKGPENRRSREYSTLVRPTSRHSVRSMLLAATRLVTRFRRMREIVAAGPLTEDTLLEARSSGIAGCLQRSRKCYCTLSGSPQIYTRKPTD</sequence>
<evidence type="ECO:0000313" key="2">
    <source>
        <dbReference type="Proteomes" id="UP000828390"/>
    </source>
</evidence>
<protein>
    <submittedName>
        <fullName evidence="1">Uncharacterized protein</fullName>
    </submittedName>
</protein>